<dbReference type="PANTHER" id="PTHR43745">
    <property type="entry name" value="NITROREDUCTASE MJ1384-RELATED"/>
    <property type="match status" value="1"/>
</dbReference>
<dbReference type="InterPro" id="IPR020051">
    <property type="entry name" value="SagB-type_dehydrogenase"/>
</dbReference>
<accession>A0ABN3EVZ0</accession>
<dbReference type="PANTHER" id="PTHR43745:SF2">
    <property type="entry name" value="NITROREDUCTASE MJ1384-RELATED"/>
    <property type="match status" value="1"/>
</dbReference>
<protein>
    <recommendedName>
        <fullName evidence="4">Nitroreductase domain-containing protein</fullName>
    </recommendedName>
</protein>
<dbReference type="SUPFAM" id="SSF55469">
    <property type="entry name" value="FMN-dependent nitroreductase-like"/>
    <property type="match status" value="2"/>
</dbReference>
<gene>
    <name evidence="2" type="ORF">GCM10010430_68220</name>
</gene>
<dbReference type="InterPro" id="IPR052544">
    <property type="entry name" value="Bacteriocin_Proc_Enz"/>
</dbReference>
<organism evidence="2 3">
    <name type="scientific">Kitasatospora cystarginea</name>
    <dbReference type="NCBI Taxonomy" id="58350"/>
    <lineage>
        <taxon>Bacteria</taxon>
        <taxon>Bacillati</taxon>
        <taxon>Actinomycetota</taxon>
        <taxon>Actinomycetes</taxon>
        <taxon>Kitasatosporales</taxon>
        <taxon>Streptomycetaceae</taxon>
        <taxon>Kitasatospora</taxon>
    </lineage>
</organism>
<keyword evidence="3" id="KW-1185">Reference proteome</keyword>
<sequence length="554" mass="59526">MSESPMGESSMGESAAGAADPAGLRFWWRTFEGVQELFAEGHGEEGGPEDPLPTKTYRGLPRHVLSPPARRIGDARWSFADFRRAHPKDGPSRDVLDEPVLSALLHYTYGLGRMESGPHAVWPYHRMVASARCFYPVELYLWPAEGAGDLPAGCYHYDPAHHALTGLRSGGIPRELRTATGTGREGTLALLVAAVCFRKTAFRYRDYAYRLCAQEVGMTVGNALLVGGALGLRARVHHRFDDAVVNRALGLDGDEETAFAVLDLSPWRPSGTAPAPCDEEPGAPLPAIRPRHVRTNTADPATWSGLAALDRASRLTGTGWEAPVDRDAFHLPADGPEHLADGPTTTGRVPLTAAEPEHVELAEALRARDSGGRMFLPDGRPLPARQLAGLLRHALEPVPSDHTEAACRPLVDCHVLVLNAVGAATGLYRLGAAPELVALPGRDWRGVVSMLCDRTPSVNSAKANAIVFLSANRIAGDRWFGDRGYRILHQEAGIVAQRISVLAAAAGLSARVTNGYHDGLVRALIGAGAAHVPVFTLVIGRRRASAQYEVPLTW</sequence>
<proteinExistence type="predicted"/>
<dbReference type="NCBIfam" id="TIGR03605">
    <property type="entry name" value="antibiot_sagB"/>
    <property type="match status" value="1"/>
</dbReference>
<evidence type="ECO:0000313" key="3">
    <source>
        <dbReference type="Proteomes" id="UP001500305"/>
    </source>
</evidence>
<evidence type="ECO:0000313" key="2">
    <source>
        <dbReference type="EMBL" id="GAA2272611.1"/>
    </source>
</evidence>
<dbReference type="Proteomes" id="UP001500305">
    <property type="component" value="Unassembled WGS sequence"/>
</dbReference>
<dbReference type="Gene3D" id="3.40.109.10">
    <property type="entry name" value="NADH Oxidase"/>
    <property type="match status" value="2"/>
</dbReference>
<comment type="caution">
    <text evidence="2">The sequence shown here is derived from an EMBL/GenBank/DDBJ whole genome shotgun (WGS) entry which is preliminary data.</text>
</comment>
<evidence type="ECO:0008006" key="4">
    <source>
        <dbReference type="Google" id="ProtNLM"/>
    </source>
</evidence>
<dbReference type="EMBL" id="BAAATR010000045">
    <property type="protein sequence ID" value="GAA2272611.1"/>
    <property type="molecule type" value="Genomic_DNA"/>
</dbReference>
<feature type="region of interest" description="Disordered" evidence="1">
    <location>
        <begin position="41"/>
        <end position="60"/>
    </location>
</feature>
<reference evidence="2 3" key="1">
    <citation type="journal article" date="2019" name="Int. J. Syst. Evol. Microbiol.">
        <title>The Global Catalogue of Microorganisms (GCM) 10K type strain sequencing project: providing services to taxonomists for standard genome sequencing and annotation.</title>
        <authorList>
            <consortium name="The Broad Institute Genomics Platform"/>
            <consortium name="The Broad Institute Genome Sequencing Center for Infectious Disease"/>
            <person name="Wu L."/>
            <person name="Ma J."/>
        </authorList>
    </citation>
    <scope>NUCLEOTIDE SEQUENCE [LARGE SCALE GENOMIC DNA]</scope>
    <source>
        <strain evidence="2 3">JCM 7356</strain>
    </source>
</reference>
<evidence type="ECO:0000256" key="1">
    <source>
        <dbReference type="SAM" id="MobiDB-lite"/>
    </source>
</evidence>
<dbReference type="CDD" id="cd02142">
    <property type="entry name" value="McbC_SagB-like_oxidoreductase"/>
    <property type="match status" value="1"/>
</dbReference>
<name>A0ABN3EVZ0_9ACTN</name>
<dbReference type="InterPro" id="IPR000415">
    <property type="entry name" value="Nitroreductase-like"/>
</dbReference>